<keyword evidence="1" id="KW-0472">Membrane</keyword>
<evidence type="ECO:0000313" key="2">
    <source>
        <dbReference type="EMBL" id="CAF1978787.1"/>
    </source>
</evidence>
<reference evidence="4" key="1">
    <citation type="submission" date="2021-02" db="EMBL/GenBank/DDBJ databases">
        <authorList>
            <person name="Nowell W R."/>
        </authorList>
    </citation>
    <scope>NUCLEOTIDE SEQUENCE</scope>
</reference>
<proteinExistence type="predicted"/>
<organism evidence="4 6">
    <name type="scientific">Rotaria magnacalcarata</name>
    <dbReference type="NCBI Taxonomy" id="392030"/>
    <lineage>
        <taxon>Eukaryota</taxon>
        <taxon>Metazoa</taxon>
        <taxon>Spiralia</taxon>
        <taxon>Gnathifera</taxon>
        <taxon>Rotifera</taxon>
        <taxon>Eurotatoria</taxon>
        <taxon>Bdelloidea</taxon>
        <taxon>Philodinida</taxon>
        <taxon>Philodinidae</taxon>
        <taxon>Rotaria</taxon>
    </lineage>
</organism>
<evidence type="ECO:0000313" key="4">
    <source>
        <dbReference type="EMBL" id="CAF3860865.1"/>
    </source>
</evidence>
<keyword evidence="1" id="KW-0812">Transmembrane</keyword>
<evidence type="ECO:0000313" key="5">
    <source>
        <dbReference type="EMBL" id="CAF3919921.1"/>
    </source>
</evidence>
<protein>
    <submittedName>
        <fullName evidence="4">Uncharacterized protein</fullName>
    </submittedName>
</protein>
<keyword evidence="6" id="KW-1185">Reference proteome</keyword>
<dbReference type="EMBL" id="CAJNRF010011040">
    <property type="protein sequence ID" value="CAF2127756.1"/>
    <property type="molecule type" value="Genomic_DNA"/>
</dbReference>
<sequence length="148" mass="17123">MKCEYISNEDKSTTTSKLPQQTKVCLSIFFFKVYSMANKNIIICICIYLIEPCQEDNCRLTSIVDSICGILGILLIGILIRWFCLRRKYDNEKINQKISTVKYIGEPPLYTDAISTDETKPNHYGIQSSINDSINSHYYEKIHYNSRS</sequence>
<dbReference type="Proteomes" id="UP000663856">
    <property type="component" value="Unassembled WGS sequence"/>
</dbReference>
<name>A0A819F921_9BILA</name>
<evidence type="ECO:0000313" key="3">
    <source>
        <dbReference type="EMBL" id="CAF2127756.1"/>
    </source>
</evidence>
<evidence type="ECO:0000256" key="1">
    <source>
        <dbReference type="SAM" id="Phobius"/>
    </source>
</evidence>
<accession>A0A819F921</accession>
<dbReference type="EMBL" id="CAJOBF010001160">
    <property type="protein sequence ID" value="CAF3919921.1"/>
    <property type="molecule type" value="Genomic_DNA"/>
</dbReference>
<comment type="caution">
    <text evidence="4">The sequence shown here is derived from an EMBL/GenBank/DDBJ whole genome shotgun (WGS) entry which is preliminary data.</text>
</comment>
<evidence type="ECO:0000313" key="6">
    <source>
        <dbReference type="Proteomes" id="UP000663866"/>
    </source>
</evidence>
<dbReference type="Proteomes" id="UP000663842">
    <property type="component" value="Unassembled WGS sequence"/>
</dbReference>
<feature type="transmembrane region" description="Helical" evidence="1">
    <location>
        <begin position="62"/>
        <end position="84"/>
    </location>
</feature>
<feature type="transmembrane region" description="Helical" evidence="1">
    <location>
        <begin position="24"/>
        <end position="50"/>
    </location>
</feature>
<dbReference type="EMBL" id="CAJOBG010000810">
    <property type="protein sequence ID" value="CAF3860865.1"/>
    <property type="molecule type" value="Genomic_DNA"/>
</dbReference>
<dbReference type="Proteomes" id="UP000663887">
    <property type="component" value="Unassembled WGS sequence"/>
</dbReference>
<keyword evidence="1" id="KW-1133">Transmembrane helix</keyword>
<dbReference type="EMBL" id="CAJNRG010000107">
    <property type="protein sequence ID" value="CAF1978787.1"/>
    <property type="molecule type" value="Genomic_DNA"/>
</dbReference>
<dbReference type="Proteomes" id="UP000663866">
    <property type="component" value="Unassembled WGS sequence"/>
</dbReference>
<dbReference type="AlphaFoldDB" id="A0A819F921"/>
<gene>
    <name evidence="4" type="ORF">OVN521_LOCUS7374</name>
    <name evidence="5" type="ORF">UXM345_LOCUS11566</name>
    <name evidence="3" type="ORF">WKI299_LOCUS25712</name>
    <name evidence="2" type="ORF">XDN619_LOCUS2262</name>
</gene>